<dbReference type="KEGG" id="dpp:DICPUDRAFT_99010"/>
<dbReference type="GO" id="GO:0005085">
    <property type="term" value="F:guanyl-nucleotide exchange factor activity"/>
    <property type="evidence" value="ECO:0000318"/>
    <property type="project" value="GO_Central"/>
</dbReference>
<dbReference type="Proteomes" id="UP000001064">
    <property type="component" value="Unassembled WGS sequence"/>
</dbReference>
<accession>F0ZVI3</accession>
<feature type="compositionally biased region" description="Basic residues" evidence="2">
    <location>
        <begin position="1"/>
        <end position="13"/>
    </location>
</feature>
<dbReference type="RefSeq" id="XP_003291426.1">
    <property type="nucleotide sequence ID" value="XM_003291378.1"/>
</dbReference>
<dbReference type="OrthoDB" id="660555at2759"/>
<dbReference type="VEuPathDB" id="AmoebaDB:DICPUDRAFT_99010"/>
<evidence type="ECO:0000313" key="4">
    <source>
        <dbReference type="EMBL" id="EGC32040.1"/>
    </source>
</evidence>
<dbReference type="InterPro" id="IPR000219">
    <property type="entry name" value="DH_dom"/>
</dbReference>
<dbReference type="SUPFAM" id="SSF48065">
    <property type="entry name" value="DBL homology domain (DH-domain)"/>
    <property type="match status" value="1"/>
</dbReference>
<gene>
    <name evidence="4" type="ORF">DICPUDRAFT_99010</name>
</gene>
<feature type="region of interest" description="Disordered" evidence="2">
    <location>
        <begin position="324"/>
        <end position="357"/>
    </location>
</feature>
<feature type="domain" description="DH" evidence="3">
    <location>
        <begin position="420"/>
        <end position="606"/>
    </location>
</feature>
<proteinExistence type="predicted"/>
<reference evidence="5" key="1">
    <citation type="journal article" date="2011" name="Genome Biol.">
        <title>Comparative genomics of the social amoebae Dictyostelium discoideum and Dictyostelium purpureum.</title>
        <authorList>
            <consortium name="US DOE Joint Genome Institute (JGI-PGF)"/>
            <person name="Sucgang R."/>
            <person name="Kuo A."/>
            <person name="Tian X."/>
            <person name="Salerno W."/>
            <person name="Parikh A."/>
            <person name="Feasley C.L."/>
            <person name="Dalin E."/>
            <person name="Tu H."/>
            <person name="Huang E."/>
            <person name="Barry K."/>
            <person name="Lindquist E."/>
            <person name="Shapiro H."/>
            <person name="Bruce D."/>
            <person name="Schmutz J."/>
            <person name="Salamov A."/>
            <person name="Fey P."/>
            <person name="Gaudet P."/>
            <person name="Anjard C."/>
            <person name="Babu M.M."/>
            <person name="Basu S."/>
            <person name="Bushmanova Y."/>
            <person name="van der Wel H."/>
            <person name="Katoh-Kurasawa M."/>
            <person name="Dinh C."/>
            <person name="Coutinho P.M."/>
            <person name="Saito T."/>
            <person name="Elias M."/>
            <person name="Schaap P."/>
            <person name="Kay R.R."/>
            <person name="Henrissat B."/>
            <person name="Eichinger L."/>
            <person name="Rivero F."/>
            <person name="Putnam N.H."/>
            <person name="West C.M."/>
            <person name="Loomis W.F."/>
            <person name="Chisholm R.L."/>
            <person name="Shaulsky G."/>
            <person name="Strassmann J.E."/>
            <person name="Queller D.C."/>
            <person name="Kuspa A."/>
            <person name="Grigoriev I.V."/>
        </authorList>
    </citation>
    <scope>NUCLEOTIDE SEQUENCE [LARGE SCALE GENOMIC DNA]</scope>
    <source>
        <strain evidence="5">QSDP1</strain>
    </source>
</reference>
<dbReference type="GO" id="GO:0005737">
    <property type="term" value="C:cytoplasm"/>
    <property type="evidence" value="ECO:0000318"/>
    <property type="project" value="GO_Central"/>
</dbReference>
<dbReference type="InterPro" id="IPR051092">
    <property type="entry name" value="FYVE_RhoGEF_PH"/>
</dbReference>
<feature type="compositionally biased region" description="Polar residues" evidence="2">
    <location>
        <begin position="61"/>
        <end position="72"/>
    </location>
</feature>
<dbReference type="SMART" id="SM00325">
    <property type="entry name" value="RhoGEF"/>
    <property type="match status" value="1"/>
</dbReference>
<evidence type="ECO:0000313" key="5">
    <source>
        <dbReference type="Proteomes" id="UP000001064"/>
    </source>
</evidence>
<dbReference type="PROSITE" id="PS50010">
    <property type="entry name" value="DH_2"/>
    <property type="match status" value="1"/>
</dbReference>
<dbReference type="Gene3D" id="1.20.900.10">
    <property type="entry name" value="Dbl homology (DH) domain"/>
    <property type="match status" value="1"/>
</dbReference>
<dbReference type="OMA" id="YLIREGP"/>
<dbReference type="Pfam" id="PF00621">
    <property type="entry name" value="RhoGEF"/>
    <property type="match status" value="1"/>
</dbReference>
<feature type="coiled-coil region" evidence="1">
    <location>
        <begin position="206"/>
        <end position="233"/>
    </location>
</feature>
<dbReference type="FunCoup" id="F0ZVI3">
    <property type="interactions" value="743"/>
</dbReference>
<keyword evidence="5" id="KW-1185">Reference proteome</keyword>
<dbReference type="AlphaFoldDB" id="F0ZVI3"/>
<feature type="region of interest" description="Disordered" evidence="2">
    <location>
        <begin position="678"/>
        <end position="705"/>
    </location>
</feature>
<evidence type="ECO:0000256" key="1">
    <source>
        <dbReference type="SAM" id="Coils"/>
    </source>
</evidence>
<keyword evidence="1" id="KW-0175">Coiled coil</keyword>
<dbReference type="SUPFAM" id="SSF50729">
    <property type="entry name" value="PH domain-like"/>
    <property type="match status" value="1"/>
</dbReference>
<dbReference type="CDD" id="cd00160">
    <property type="entry name" value="RhoGEF"/>
    <property type="match status" value="1"/>
</dbReference>
<feature type="region of interest" description="Disordered" evidence="2">
    <location>
        <begin position="1"/>
        <end position="35"/>
    </location>
</feature>
<name>F0ZVI3_DICPU</name>
<protein>
    <recommendedName>
        <fullName evidence="3">DH domain-containing protein</fullName>
    </recommendedName>
</protein>
<dbReference type="STRING" id="5786.F0ZVI3"/>
<feature type="compositionally biased region" description="Low complexity" evidence="2">
    <location>
        <begin position="112"/>
        <end position="139"/>
    </location>
</feature>
<feature type="compositionally biased region" description="Polar residues" evidence="2">
    <location>
        <begin position="324"/>
        <end position="346"/>
    </location>
</feature>
<dbReference type="PROSITE" id="PS50096">
    <property type="entry name" value="IQ"/>
    <property type="match status" value="1"/>
</dbReference>
<feature type="region of interest" description="Disordered" evidence="2">
    <location>
        <begin position="61"/>
        <end position="85"/>
    </location>
</feature>
<organism evidence="4 5">
    <name type="scientific">Dictyostelium purpureum</name>
    <name type="common">Slime mold</name>
    <dbReference type="NCBI Taxonomy" id="5786"/>
    <lineage>
        <taxon>Eukaryota</taxon>
        <taxon>Amoebozoa</taxon>
        <taxon>Evosea</taxon>
        <taxon>Eumycetozoa</taxon>
        <taxon>Dictyostelia</taxon>
        <taxon>Dictyosteliales</taxon>
        <taxon>Dictyosteliaceae</taxon>
        <taxon>Dictyostelium</taxon>
    </lineage>
</organism>
<dbReference type="InterPro" id="IPR035899">
    <property type="entry name" value="DBL_dom_sf"/>
</dbReference>
<dbReference type="EMBL" id="GL871215">
    <property type="protein sequence ID" value="EGC32040.1"/>
    <property type="molecule type" value="Genomic_DNA"/>
</dbReference>
<feature type="region of interest" description="Disordered" evidence="2">
    <location>
        <begin position="100"/>
        <end position="139"/>
    </location>
</feature>
<evidence type="ECO:0000259" key="3">
    <source>
        <dbReference type="PROSITE" id="PS50010"/>
    </source>
</evidence>
<dbReference type="GeneID" id="10507614"/>
<dbReference type="PANTHER" id="PTHR12673:SF264">
    <property type="entry name" value="DH DOMAIN-CONTAINING PROTEIN"/>
    <property type="match status" value="1"/>
</dbReference>
<sequence length="815" mass="91356">MGPKKNNRNKKNNNNKGSGQVPKEESTTPVLTTVSVESSDINKEISNDNIIIEQQPDVIQEQSSSELISTTPDVILEESDDKKTDQEIITKKELQSSLSASIDNELNRQKGSVSSQTQPSESSENCNNSNKTTKTTTTTTTTTLKLASNNANKLVKNITDAFTRASELEEEPSSPKTNQEWKQLYFLISKQLGLERVKCETLEGLIIQKDKENQSLIEQVNRLETELFSERRRINRTIGTTKLQTRKLLSTVKFDHNIDIASIIEDLNNIDSSISASPSFADELTSASISNSASNSFTEFNGDQLLHKLNNTYHSSSSLINAPISTDGNGNTLTTSSERPQSNLVTSNSSNGSIGGGNGSIRLSVSNTSINSLTSSASRANLTSLACASYSSKEDVEKITLVQSLVRKWLARKRYKKLRTKRAIVEELYETESTYVTHLSNLIKVFVHPLKAKKGDSILPTDEFDSIFSNITSIYKSNSFFLDQVDEIFKKFNRWSCFGDKLLKLVPLFDCYVDYIINYEYALKNLKRAISSFSSFANFVKQGNSRKELDDLDLEDLLIMPVQRVPRYIMLLKEIRKYTPLYHNDFNSIDKALEAFKHFAASVNKKSGARKMVLQLEDRLLNYKDDITSHSRILIREGPIKFKKNQEYAFLFNDMVVVVHPTHSKKVKKSLLATSDKNSADKVADGANGSNRSPTPTSPVLRDSNPTFNSMMAETSFTSMMNGANSAPSAPVYEFHSSNLDINFKFLARYTLDAKVKIIQDLTDPKFTVLVPDAYSIDLIAPSMEERKIWVEEINKIVAIFTKNNLTTPPQIQDN</sequence>
<dbReference type="InParanoid" id="F0ZVI3"/>
<dbReference type="eggNOG" id="KOG4424">
    <property type="taxonomic scope" value="Eukaryota"/>
</dbReference>
<dbReference type="InterPro" id="IPR011993">
    <property type="entry name" value="PH-like_dom_sf"/>
</dbReference>
<dbReference type="PANTHER" id="PTHR12673">
    <property type="entry name" value="FACIOGENITAL DYSPLASIA PROTEIN"/>
    <property type="match status" value="1"/>
</dbReference>
<dbReference type="Gene3D" id="2.30.29.30">
    <property type="entry name" value="Pleckstrin-homology domain (PH domain)/Phosphotyrosine-binding domain (PTB)"/>
    <property type="match status" value="1"/>
</dbReference>
<evidence type="ECO:0000256" key="2">
    <source>
        <dbReference type="SAM" id="MobiDB-lite"/>
    </source>
</evidence>